<evidence type="ECO:0000313" key="5">
    <source>
        <dbReference type="EMBL" id="KTC84749.1"/>
    </source>
</evidence>
<dbReference type="Pfam" id="PF13432">
    <property type="entry name" value="TPR_16"/>
    <property type="match status" value="1"/>
</dbReference>
<dbReference type="SUPFAM" id="SSF48452">
    <property type="entry name" value="TPR-like"/>
    <property type="match status" value="2"/>
</dbReference>
<evidence type="ECO:0000313" key="6">
    <source>
        <dbReference type="Proteomes" id="UP000054736"/>
    </source>
</evidence>
<dbReference type="InterPro" id="IPR051685">
    <property type="entry name" value="Ycf3/AcsC/BcsC/TPR_MFPF"/>
</dbReference>
<dbReference type="PANTHER" id="PTHR44943">
    <property type="entry name" value="CELLULOSE SYNTHASE OPERON PROTEIN C"/>
    <property type="match status" value="1"/>
</dbReference>
<keyword evidence="1" id="KW-0677">Repeat</keyword>
<sequence length="1369" mass="157604">MLVKKKNEKFKKEFPKDFNRIVEFYLNLKYPGKKESESAAKYQFGHFFYDEETLKKLVSEKNNLVKSCFSYLLSVLQNEWPQSLEKELGDKNLPNDFIRILVPELKKLKVAEGRLVLSVPNPSNINYRQIVNYDGFEPSEKEAGQALARPNDPPLFPETSYKALDQATPIDLKDLVNRLYSKYVDIGRFEDDPRLHIPIKELDALFESRNSYWLMELVKSLTLMQDLQMAYILGNLDEYASKLEGGKAHPGCETIINRTYPDFINCFKAHKKNFYVLQSVIRGMHSRFDLNTIMEPNLFDEMIRDVHRAYKAYLFDFERYINDLWASAPSKGKDNISDYLSVLIDQMLLINLHEITQGPRTCASLKSILHQREEDFESNVFAIITEGRDLKTLRLNLVRQNGDSNYPLFLRLTKLVSNGYQGILKLKQKITGIDQSSLAALPSRSNKTAEKKPSVLREKKEKQKKLSKASNNQQKSKQSNHGSKGSTKGNSRKGRQSKETNLPLSSWVATEKDQTEQWAISQSKNRPTEAKELKSYAQRKMKAGKFAEAIECFQQLIERYDQQTTCDQQTYFLALFELASCYEQSGQYEKALKLLISFPAEWKRNYPYMLTLGQVYMALGDGQKAGSVFHSMSIVWKDNNLVLQAVAKCHQMMREYAIALSLFRWLYDHNPNLLNTLDLACCYAKIGKSKQGLMLLDNLDKKVQDSSLVLAARVYCYNKAEKYQQVLDLLNAYAKTTDVKKDKNYFVKYVSCLINMDKFNEAAAMLARIPGADWKNDKKVAQLKSKYHQAKKEYSVAINELEKLDAIWPNDFQTLYALCVCYRKTNQPKLAIQSAERLIQCFPYSIHGHLHLIFAKIMIPQYGREAILSEYQQLKESYQFRDCLDLYYCECMYLLQQKNPNSYDLSLAEEKIRLAIGKFPHEQKLYVLLIDVLLKQGFLEEVSTELKKALDQFPDNASLYEKKIKYLKMSGQTTEARALKDDSLRLFDGNPKFANLFKAALNRTKVLVEMEPEKAVVRPKLVEKMRVKLPPTVLKAFQELKKIPGNHFLTNHFLTGSTAFKLVKAHLTDKEVDESQLSDLDFTSDAQPEELSKIAELRQHKHRKNVYSLRGGVGHRATSVDLEIHKDASSPNQEAWMLSNAKKRHFKVAALLIEEDDGYGVVHEMLEGTIDDIEKDILDTACYYPPILFEFDPTCVLGAIKYLTVYGFKPTEIVHQALLEWNPTNLKAHYPHLLALLIDYFESNPTTVLPYLRNLHEYGILAKIFNNEFQQPLVVLQEYDPDNLRDDFLIRFKMALEREYQSVCSIGFNTMPGEVPIDVDDLEPIVEDCVQEEFTSEPADLTRRPSLCAFFQPAPAKSVDSPTRSNILG</sequence>
<evidence type="ECO:0000256" key="1">
    <source>
        <dbReference type="ARBA" id="ARBA00022737"/>
    </source>
</evidence>
<dbReference type="Proteomes" id="UP000054736">
    <property type="component" value="Unassembled WGS sequence"/>
</dbReference>
<dbReference type="EMBL" id="LNXY01000031">
    <property type="protein sequence ID" value="KTC84749.1"/>
    <property type="molecule type" value="Genomic_DNA"/>
</dbReference>
<protein>
    <submittedName>
        <fullName evidence="5">Tetratricopeptide repeat protein</fullName>
    </submittedName>
</protein>
<keyword evidence="3" id="KW-0175">Coiled coil</keyword>
<feature type="compositionally biased region" description="Polar residues" evidence="4">
    <location>
        <begin position="469"/>
        <end position="489"/>
    </location>
</feature>
<feature type="region of interest" description="Disordered" evidence="4">
    <location>
        <begin position="442"/>
        <end position="506"/>
    </location>
</feature>
<evidence type="ECO:0000256" key="2">
    <source>
        <dbReference type="ARBA" id="ARBA00022803"/>
    </source>
</evidence>
<comment type="caution">
    <text evidence="5">The sequence shown here is derived from an EMBL/GenBank/DDBJ whole genome shotgun (WGS) entry which is preliminary data.</text>
</comment>
<keyword evidence="2" id="KW-0802">TPR repeat</keyword>
<evidence type="ECO:0000256" key="3">
    <source>
        <dbReference type="SAM" id="Coils"/>
    </source>
</evidence>
<proteinExistence type="predicted"/>
<gene>
    <name evidence="5" type="ORF">Ldro_2913</name>
</gene>
<dbReference type="RefSeq" id="WP_058497170.1">
    <property type="nucleotide sequence ID" value="NZ_CAAAIU010000004.1"/>
</dbReference>
<accession>A0A0W0SNG6</accession>
<dbReference type="Gene3D" id="1.25.40.10">
    <property type="entry name" value="Tetratricopeptide repeat domain"/>
    <property type="match status" value="3"/>
</dbReference>
<feature type="compositionally biased region" description="Basic and acidic residues" evidence="4">
    <location>
        <begin position="447"/>
        <end position="461"/>
    </location>
</feature>
<organism evidence="5 6">
    <name type="scientific">Legionella drozanskii LLAP-1</name>
    <dbReference type="NCBI Taxonomy" id="1212489"/>
    <lineage>
        <taxon>Bacteria</taxon>
        <taxon>Pseudomonadati</taxon>
        <taxon>Pseudomonadota</taxon>
        <taxon>Gammaproteobacteria</taxon>
        <taxon>Legionellales</taxon>
        <taxon>Legionellaceae</taxon>
        <taxon>Legionella</taxon>
    </lineage>
</organism>
<dbReference type="PANTHER" id="PTHR44943:SF8">
    <property type="entry name" value="TPR REPEAT-CONTAINING PROTEIN MJ0263"/>
    <property type="match status" value="1"/>
</dbReference>
<dbReference type="InterPro" id="IPR011990">
    <property type="entry name" value="TPR-like_helical_dom_sf"/>
</dbReference>
<dbReference type="STRING" id="1212489.Ldro_2913"/>
<feature type="coiled-coil region" evidence="3">
    <location>
        <begin position="780"/>
        <end position="807"/>
    </location>
</feature>
<keyword evidence="6" id="KW-1185">Reference proteome</keyword>
<dbReference type="PATRIC" id="fig|1212489.4.peg.3069"/>
<name>A0A0W0SNG6_9GAMM</name>
<evidence type="ECO:0000256" key="4">
    <source>
        <dbReference type="SAM" id="MobiDB-lite"/>
    </source>
</evidence>
<reference evidence="5 6" key="1">
    <citation type="submission" date="2015-11" db="EMBL/GenBank/DDBJ databases">
        <title>Genomic analysis of 38 Legionella species identifies large and diverse effector repertoires.</title>
        <authorList>
            <person name="Burstein D."/>
            <person name="Amaro F."/>
            <person name="Zusman T."/>
            <person name="Lifshitz Z."/>
            <person name="Cohen O."/>
            <person name="Gilbert J.A."/>
            <person name="Pupko T."/>
            <person name="Shuman H.A."/>
            <person name="Segal G."/>
        </authorList>
    </citation>
    <scope>NUCLEOTIDE SEQUENCE [LARGE SCALE GENOMIC DNA]</scope>
    <source>
        <strain evidence="5 6">ATCC 700990</strain>
    </source>
</reference>